<keyword evidence="3" id="KW-1185">Reference proteome</keyword>
<sequence>MRIAPRVWVIMTTLVTGSKSLFTPDSPIDLSGALFDGWDPKYFADVLADDSDRPMHAMSPSPPPSTSDLPPYHYQHSEPAGYSASYGTANYMGGHANDHLLHSRESQGLLIPFSSHFNNEGATAVPWSPHIELPGAMAEELLQPLRADHHDVPASSRAERARSCTLSTIATKFKCLNPNDLAYIHSLLRESPDSRGGLTPDSLHSNTNTATGALSSLHNGPPFTPDPSIDISVGSLDGLDGWDLEDFRDVLADNGSPPMRAVSPSPPPPMHAISASSTPPISASHHLSDQDQHSLGQDEHSQSIAAPRYFAEHAVDHLSNSLESPGYWIPFSSRFKKKAVTGALSSSHIEQPGATAGNPLDLSGADNLNSDVLSVLSTGGKRKRRNYGLSREAKKSKGLRPNQALKDLHSFRATILESSATNSYILDDGQETPRVSRDAYSDLNPHLQRFDIETPPSDAYDHFSQPIEGPTKEQNEYANNLQSTNSESPAQQYSRTGSASPRNSIALIAKQTGPPTNTDAPIYPTPPAALRAGPTKIYDITELLRPSTHSLPANGLTQAPHGRESFESEKPRHGLRHDEVTRESRIHSNLLTQVVRDAHRPRHSISSLGLHTEAQPYPLVFRWRSFGPVQEGDSNFAIFQHLLTKLLGFGKVDPHVILYLPQENTSEVFEQFEYGLALFEKTITWTSHVKLQDTFYENLDLWKSFYNKKLGDDYKLETRIKNNLNKPTLSTEERDLEEKIEKLKYIFLFFVDMITTIAPQKSQKGRSLSNREFLVQAADQFEHLADTRVFPKSGASVKPNLKIIWELVSDWMKLNQDYKSSKLLENQKLSKGAKLFFNCCFCYSIQTLTNKMR</sequence>
<feature type="region of interest" description="Disordered" evidence="1">
    <location>
        <begin position="193"/>
        <end position="230"/>
    </location>
</feature>
<feature type="compositionally biased region" description="Basic and acidic residues" evidence="1">
    <location>
        <begin position="286"/>
        <end position="301"/>
    </location>
</feature>
<feature type="compositionally biased region" description="Basic and acidic residues" evidence="1">
    <location>
        <begin position="561"/>
        <end position="579"/>
    </location>
</feature>
<feature type="compositionally biased region" description="Low complexity" evidence="1">
    <location>
        <begin position="271"/>
        <end position="285"/>
    </location>
</feature>
<dbReference type="RefSeq" id="XP_053018451.1">
    <property type="nucleotide sequence ID" value="XM_053167212.1"/>
</dbReference>
<feature type="region of interest" description="Disordered" evidence="1">
    <location>
        <begin position="249"/>
        <end position="301"/>
    </location>
</feature>
<proteinExistence type="predicted"/>
<protein>
    <submittedName>
        <fullName evidence="2">Uncharacterized protein</fullName>
    </submittedName>
</protein>
<name>A0ABY7CCE7_9BASI</name>
<dbReference type="Proteomes" id="UP001164743">
    <property type="component" value="Chromosome 3A"/>
</dbReference>
<feature type="region of interest" description="Disordered" evidence="1">
    <location>
        <begin position="549"/>
        <end position="579"/>
    </location>
</feature>
<reference evidence="2" key="1">
    <citation type="submission" date="2022-10" db="EMBL/GenBank/DDBJ databases">
        <title>Puccinia triticina Genome sequencing and assembly.</title>
        <authorList>
            <person name="Li C."/>
        </authorList>
    </citation>
    <scope>NUCLEOTIDE SEQUENCE</scope>
    <source>
        <strain evidence="2">Pt15</strain>
    </source>
</reference>
<accession>A0ABY7CCE7</accession>
<organism evidence="2 3">
    <name type="scientific">Puccinia triticina</name>
    <dbReference type="NCBI Taxonomy" id="208348"/>
    <lineage>
        <taxon>Eukaryota</taxon>
        <taxon>Fungi</taxon>
        <taxon>Dikarya</taxon>
        <taxon>Basidiomycota</taxon>
        <taxon>Pucciniomycotina</taxon>
        <taxon>Pucciniomycetes</taxon>
        <taxon>Pucciniales</taxon>
        <taxon>Pucciniaceae</taxon>
        <taxon>Puccinia</taxon>
    </lineage>
</organism>
<dbReference type="EMBL" id="CP110423">
    <property type="protein sequence ID" value="WAQ82896.1"/>
    <property type="molecule type" value="Genomic_DNA"/>
</dbReference>
<dbReference type="GeneID" id="77808107"/>
<evidence type="ECO:0000313" key="3">
    <source>
        <dbReference type="Proteomes" id="UP001164743"/>
    </source>
</evidence>
<feature type="compositionally biased region" description="Polar residues" evidence="1">
    <location>
        <begin position="202"/>
        <end position="218"/>
    </location>
</feature>
<feature type="region of interest" description="Disordered" evidence="1">
    <location>
        <begin position="53"/>
        <end position="73"/>
    </location>
</feature>
<feature type="region of interest" description="Disordered" evidence="1">
    <location>
        <begin position="376"/>
        <end position="402"/>
    </location>
</feature>
<gene>
    <name evidence="2" type="ORF">PtA15_3A261</name>
</gene>
<evidence type="ECO:0000313" key="2">
    <source>
        <dbReference type="EMBL" id="WAQ82896.1"/>
    </source>
</evidence>
<evidence type="ECO:0000256" key="1">
    <source>
        <dbReference type="SAM" id="MobiDB-lite"/>
    </source>
</evidence>
<feature type="region of interest" description="Disordered" evidence="1">
    <location>
        <begin position="476"/>
        <end position="502"/>
    </location>
</feature>